<reference evidence="8" key="1">
    <citation type="submission" date="2009-07" db="EMBL/GenBank/DDBJ databases">
        <title>Pigment operon comparison of three Enterobacter species.</title>
        <authorList>
            <person name="Lehner A."/>
            <person name="Tischler P."/>
            <person name="Rattei T."/>
            <person name="Stephan R."/>
        </authorList>
    </citation>
    <scope>NUCLEOTIDE SEQUENCE</scope>
    <source>
        <strain evidence="8">LMG 23730T</strain>
    </source>
</reference>
<sequence>MMRSPERRRKNEKIPGLRFVRRMFLMRMLGTFLCFFPILSVLHEQHTERWHWLLLAANAFLWPGFAFWRARRAVTPLRAEHQNLIFDAAAGGFWIAMMHLNPLPSVVIATILLADRLSAGGYALMRKAAIALGLTFVFSWAWLGMPVAGYVTQRTMLATLPLIAIYLLALSALTDWIATRLREKSRELEHIAMMDPFLDIANRRLLEIKINSELNKLNGDCHHSTLMYIDIDDFKSVNDRFGHKVGDTLLIAVSDILRIVTRQTDTPARLGGDEFVVLLPETTLEQAYDVGRRIMDAVTLLRLSPDRALDFTLSIGIASATHTMADVTDWLKAADDALYQAKRQGKNRIFAH</sequence>
<keyword evidence="6" id="KW-0812">Transmembrane</keyword>
<comment type="pathway">
    <text evidence="2">Purine metabolism; 3',5'-cyclic di-GMP biosynthesis.</text>
</comment>
<dbReference type="EMBL" id="FN430672">
    <property type="protein sequence ID" value="CAZ90497.1"/>
    <property type="molecule type" value="Genomic_DNA"/>
</dbReference>
<dbReference type="Gene3D" id="3.30.70.270">
    <property type="match status" value="1"/>
</dbReference>
<dbReference type="GO" id="GO:0052621">
    <property type="term" value="F:diguanylate cyclase activity"/>
    <property type="evidence" value="ECO:0007669"/>
    <property type="project" value="UniProtKB-EC"/>
</dbReference>
<dbReference type="InterPro" id="IPR000160">
    <property type="entry name" value="GGDEF_dom"/>
</dbReference>
<dbReference type="EC" id="2.7.7.65" evidence="3"/>
<comment type="cofactor">
    <cofactor evidence="1">
        <name>Mg(2+)</name>
        <dbReference type="ChEBI" id="CHEBI:18420"/>
    </cofactor>
</comment>
<evidence type="ECO:0000256" key="4">
    <source>
        <dbReference type="ARBA" id="ARBA00023134"/>
    </source>
</evidence>
<accession>C7C500</accession>
<keyword evidence="4" id="KW-0547">Nucleotide-binding</keyword>
<dbReference type="GO" id="GO:0005525">
    <property type="term" value="F:GTP binding"/>
    <property type="evidence" value="ECO:0007669"/>
    <property type="project" value="UniProtKB-KW"/>
</dbReference>
<protein>
    <recommendedName>
        <fullName evidence="3">diguanylate cyclase</fullName>
        <ecNumber evidence="3">2.7.7.65</ecNumber>
    </recommendedName>
</protein>
<dbReference type="SMART" id="SM00267">
    <property type="entry name" value="GGDEF"/>
    <property type="match status" value="1"/>
</dbReference>
<dbReference type="InterPro" id="IPR029787">
    <property type="entry name" value="Nucleotide_cyclase"/>
</dbReference>
<feature type="transmembrane region" description="Helical" evidence="6">
    <location>
        <begin position="157"/>
        <end position="178"/>
    </location>
</feature>
<dbReference type="Pfam" id="PF00990">
    <property type="entry name" value="GGDEF"/>
    <property type="match status" value="1"/>
</dbReference>
<dbReference type="PROSITE" id="PS50887">
    <property type="entry name" value="GGDEF"/>
    <property type="match status" value="1"/>
</dbReference>
<evidence type="ECO:0000259" key="7">
    <source>
        <dbReference type="PROSITE" id="PS50887"/>
    </source>
</evidence>
<feature type="transmembrane region" description="Helical" evidence="6">
    <location>
        <begin position="50"/>
        <end position="70"/>
    </location>
</feature>
<dbReference type="NCBIfam" id="TIGR00254">
    <property type="entry name" value="GGDEF"/>
    <property type="match status" value="1"/>
</dbReference>
<evidence type="ECO:0000256" key="5">
    <source>
        <dbReference type="ARBA" id="ARBA00034247"/>
    </source>
</evidence>
<evidence type="ECO:0000256" key="3">
    <source>
        <dbReference type="ARBA" id="ARBA00012528"/>
    </source>
</evidence>
<dbReference type="PANTHER" id="PTHR45138">
    <property type="entry name" value="REGULATORY COMPONENTS OF SENSORY TRANSDUCTION SYSTEM"/>
    <property type="match status" value="1"/>
</dbReference>
<name>C7C500_9ENTR</name>
<dbReference type="AlphaFoldDB" id="C7C500"/>
<evidence type="ECO:0000256" key="6">
    <source>
        <dbReference type="SAM" id="Phobius"/>
    </source>
</evidence>
<comment type="catalytic activity">
    <reaction evidence="5">
        <text>2 GTP = 3',3'-c-di-GMP + 2 diphosphate</text>
        <dbReference type="Rhea" id="RHEA:24898"/>
        <dbReference type="ChEBI" id="CHEBI:33019"/>
        <dbReference type="ChEBI" id="CHEBI:37565"/>
        <dbReference type="ChEBI" id="CHEBI:58805"/>
        <dbReference type="EC" id="2.7.7.65"/>
    </reaction>
</comment>
<keyword evidence="4" id="KW-0342">GTP-binding</keyword>
<dbReference type="InterPro" id="IPR007894">
    <property type="entry name" value="MASE2"/>
</dbReference>
<feature type="transmembrane region" description="Helical" evidence="6">
    <location>
        <begin position="131"/>
        <end position="151"/>
    </location>
</feature>
<dbReference type="CDD" id="cd01949">
    <property type="entry name" value="GGDEF"/>
    <property type="match status" value="1"/>
</dbReference>
<dbReference type="SUPFAM" id="SSF55073">
    <property type="entry name" value="Nucleotide cyclase"/>
    <property type="match status" value="1"/>
</dbReference>
<dbReference type="InterPro" id="IPR050469">
    <property type="entry name" value="Diguanylate_Cyclase"/>
</dbReference>
<keyword evidence="6" id="KW-0472">Membrane</keyword>
<evidence type="ECO:0000256" key="1">
    <source>
        <dbReference type="ARBA" id="ARBA00001946"/>
    </source>
</evidence>
<dbReference type="FunFam" id="3.30.70.270:FF:000001">
    <property type="entry name" value="Diguanylate cyclase domain protein"/>
    <property type="match status" value="1"/>
</dbReference>
<proteinExistence type="predicted"/>
<dbReference type="PANTHER" id="PTHR45138:SF9">
    <property type="entry name" value="DIGUANYLATE CYCLASE DGCM-RELATED"/>
    <property type="match status" value="1"/>
</dbReference>
<evidence type="ECO:0000256" key="2">
    <source>
        <dbReference type="ARBA" id="ARBA00004665"/>
    </source>
</evidence>
<feature type="domain" description="GGDEF" evidence="7">
    <location>
        <begin position="222"/>
        <end position="352"/>
    </location>
</feature>
<dbReference type="Pfam" id="PF05230">
    <property type="entry name" value="MASE2"/>
    <property type="match status" value="1"/>
</dbReference>
<organism evidence="8">
    <name type="scientific">Siccibacter turicensis</name>
    <dbReference type="NCBI Taxonomy" id="357233"/>
    <lineage>
        <taxon>Bacteria</taxon>
        <taxon>Pseudomonadati</taxon>
        <taxon>Pseudomonadota</taxon>
        <taxon>Gammaproteobacteria</taxon>
        <taxon>Enterobacterales</taxon>
        <taxon>Enterobacteriaceae</taxon>
        <taxon>Siccibacter</taxon>
    </lineage>
</organism>
<dbReference type="InterPro" id="IPR043128">
    <property type="entry name" value="Rev_trsase/Diguanyl_cyclase"/>
</dbReference>
<keyword evidence="6" id="KW-1133">Transmembrane helix</keyword>
<evidence type="ECO:0000313" key="8">
    <source>
        <dbReference type="EMBL" id="CAZ90497.1"/>
    </source>
</evidence>